<dbReference type="Proteomes" id="UP001470230">
    <property type="component" value="Unassembled WGS sequence"/>
</dbReference>
<reference evidence="4 5" key="1">
    <citation type="submission" date="2024-04" db="EMBL/GenBank/DDBJ databases">
        <title>Tritrichomonas musculus Genome.</title>
        <authorList>
            <person name="Alves-Ferreira E."/>
            <person name="Grigg M."/>
            <person name="Lorenzi H."/>
            <person name="Galac M."/>
        </authorList>
    </citation>
    <scope>NUCLEOTIDE SEQUENCE [LARGE SCALE GENOMIC DNA]</scope>
    <source>
        <strain evidence="4 5">EAF2021</strain>
    </source>
</reference>
<dbReference type="InterPro" id="IPR038508">
    <property type="entry name" value="ArfGAP_dom_sf"/>
</dbReference>
<feature type="domain" description="Arf-GAP" evidence="3">
    <location>
        <begin position="7"/>
        <end position="126"/>
    </location>
</feature>
<evidence type="ECO:0000313" key="4">
    <source>
        <dbReference type="EMBL" id="KAK8890331.1"/>
    </source>
</evidence>
<dbReference type="PROSITE" id="PS50115">
    <property type="entry name" value="ARFGAP"/>
    <property type="match status" value="1"/>
</dbReference>
<dbReference type="SUPFAM" id="SSF57863">
    <property type="entry name" value="ArfGap/RecO-like zinc finger"/>
    <property type="match status" value="1"/>
</dbReference>
<comment type="caution">
    <text evidence="4">The sequence shown here is derived from an EMBL/GenBank/DDBJ whole genome shotgun (WGS) entry which is preliminary data.</text>
</comment>
<accession>A0ABR2KHT9</accession>
<keyword evidence="5" id="KW-1185">Reference proteome</keyword>
<feature type="compositionally biased region" description="Basic and acidic residues" evidence="2">
    <location>
        <begin position="244"/>
        <end position="262"/>
    </location>
</feature>
<protein>
    <recommendedName>
        <fullName evidence="3">Arf-GAP domain-containing protein</fullName>
    </recommendedName>
</protein>
<gene>
    <name evidence="4" type="ORF">M9Y10_035106</name>
</gene>
<dbReference type="InterPro" id="IPR001164">
    <property type="entry name" value="ArfGAP_dom"/>
</dbReference>
<evidence type="ECO:0000256" key="2">
    <source>
        <dbReference type="SAM" id="MobiDB-lite"/>
    </source>
</evidence>
<feature type="region of interest" description="Disordered" evidence="2">
    <location>
        <begin position="219"/>
        <end position="268"/>
    </location>
</feature>
<sequence>MSNLDLKKEIRFLIQKKANSFCADCYDSCALFVDINNCVFLCQKCSEIHKKFGFKVKNATNDVFTIEEIDKLKRSDNETFNKKWMSLYSSQSTKIPFGASDLQRQAFLYEKYISKRWFSSTQNYNNISFYNPHHLEIQETNLGDLDELSFYDSSSSSSFLSEPNDQSDFTLSNIGQKEFEIINNESQTIYQIHNQVTSNNPESIMFCSDIDNDVDFDSLGSSDDKEMVVPNQESMKKKKKSKRRSQDKETETEEKKQSEKRRNASFSYSRVRQIPASCRVHPGQKIRLSLSSSSSAKKSSKVANAKRKLVVLVISNAIAFDIIRHKKASKI</sequence>
<dbReference type="EMBL" id="JAPFFF010000005">
    <property type="protein sequence ID" value="KAK8890331.1"/>
    <property type="molecule type" value="Genomic_DNA"/>
</dbReference>
<keyword evidence="1" id="KW-0479">Metal-binding</keyword>
<name>A0ABR2KHT9_9EUKA</name>
<keyword evidence="1" id="KW-0862">Zinc</keyword>
<dbReference type="InterPro" id="IPR037278">
    <property type="entry name" value="ARFGAP/RecO"/>
</dbReference>
<proteinExistence type="predicted"/>
<keyword evidence="1" id="KW-0863">Zinc-finger</keyword>
<dbReference type="SMART" id="SM00105">
    <property type="entry name" value="ArfGap"/>
    <property type="match status" value="1"/>
</dbReference>
<evidence type="ECO:0000259" key="3">
    <source>
        <dbReference type="PROSITE" id="PS50115"/>
    </source>
</evidence>
<dbReference type="Pfam" id="PF01412">
    <property type="entry name" value="ArfGap"/>
    <property type="match status" value="1"/>
</dbReference>
<organism evidence="4 5">
    <name type="scientific">Tritrichomonas musculus</name>
    <dbReference type="NCBI Taxonomy" id="1915356"/>
    <lineage>
        <taxon>Eukaryota</taxon>
        <taxon>Metamonada</taxon>
        <taxon>Parabasalia</taxon>
        <taxon>Tritrichomonadida</taxon>
        <taxon>Tritrichomonadidae</taxon>
        <taxon>Tritrichomonas</taxon>
    </lineage>
</organism>
<dbReference type="Gene3D" id="1.10.220.150">
    <property type="entry name" value="Arf GTPase activating protein"/>
    <property type="match status" value="1"/>
</dbReference>
<evidence type="ECO:0000313" key="5">
    <source>
        <dbReference type="Proteomes" id="UP001470230"/>
    </source>
</evidence>
<evidence type="ECO:0000256" key="1">
    <source>
        <dbReference type="PROSITE-ProRule" id="PRU00288"/>
    </source>
</evidence>